<reference evidence="1" key="1">
    <citation type="submission" date="2020-12" db="EMBL/GenBank/DDBJ databases">
        <title>Genomic characterization of non-nitrogen-fixing Frankia strains.</title>
        <authorList>
            <person name="Carlos-Shanley C."/>
            <person name="Guerra T."/>
            <person name="Hahn D."/>
        </authorList>
    </citation>
    <scope>NUCLEOTIDE SEQUENCE</scope>
    <source>
        <strain evidence="1">CN6</strain>
    </source>
</reference>
<evidence type="ECO:0000313" key="1">
    <source>
        <dbReference type="EMBL" id="MBL7628047.1"/>
    </source>
</evidence>
<keyword evidence="2" id="KW-1185">Reference proteome</keyword>
<sequence>MGPANYSAFPLADVLRVDGGYAPGGQVDGVVDQFGEFLAVQGLPGAIGGGDLFPRAA</sequence>
<dbReference type="EMBL" id="JAEACQ010000167">
    <property type="protein sequence ID" value="MBL7628047.1"/>
    <property type="molecule type" value="Genomic_DNA"/>
</dbReference>
<dbReference type="RefSeq" id="WP_203005986.1">
    <property type="nucleotide sequence ID" value="NZ_JADWYU010000229.1"/>
</dbReference>
<gene>
    <name evidence="1" type="ORF">I7412_12870</name>
</gene>
<accession>A0A937RDP9</accession>
<evidence type="ECO:0000313" key="2">
    <source>
        <dbReference type="Proteomes" id="UP000604475"/>
    </source>
</evidence>
<comment type="caution">
    <text evidence="1">The sequence shown here is derived from an EMBL/GenBank/DDBJ whole genome shotgun (WGS) entry which is preliminary data.</text>
</comment>
<protein>
    <submittedName>
        <fullName evidence="1">Uncharacterized protein</fullName>
    </submittedName>
</protein>
<dbReference type="AlphaFoldDB" id="A0A937RDP9"/>
<name>A0A937RDP9_9ACTN</name>
<organism evidence="1 2">
    <name type="scientific">Frankia nepalensis</name>
    <dbReference type="NCBI Taxonomy" id="1836974"/>
    <lineage>
        <taxon>Bacteria</taxon>
        <taxon>Bacillati</taxon>
        <taxon>Actinomycetota</taxon>
        <taxon>Actinomycetes</taxon>
        <taxon>Frankiales</taxon>
        <taxon>Frankiaceae</taxon>
        <taxon>Frankia</taxon>
    </lineage>
</organism>
<proteinExistence type="predicted"/>
<dbReference type="Proteomes" id="UP000604475">
    <property type="component" value="Unassembled WGS sequence"/>
</dbReference>